<dbReference type="Pfam" id="PF14953">
    <property type="entry name" value="DUF4504"/>
    <property type="match status" value="1"/>
</dbReference>
<evidence type="ECO:0000313" key="2">
    <source>
        <dbReference type="Proteomes" id="UP000238479"/>
    </source>
</evidence>
<keyword evidence="2" id="KW-1185">Reference proteome</keyword>
<dbReference type="AlphaFoldDB" id="A0A2P6QUC9"/>
<dbReference type="OMA" id="YLFGMAH"/>
<proteinExistence type="predicted"/>
<dbReference type="Proteomes" id="UP000238479">
    <property type="component" value="Chromosome 4"/>
</dbReference>
<dbReference type="InterPro" id="IPR027850">
    <property type="entry name" value="DUF4504"/>
</dbReference>
<protein>
    <submittedName>
        <fullName evidence="1">Uncharacterized protein</fullName>
    </submittedName>
</protein>
<organism evidence="1 2">
    <name type="scientific">Rosa chinensis</name>
    <name type="common">China rose</name>
    <dbReference type="NCBI Taxonomy" id="74649"/>
    <lineage>
        <taxon>Eukaryota</taxon>
        <taxon>Viridiplantae</taxon>
        <taxon>Streptophyta</taxon>
        <taxon>Embryophyta</taxon>
        <taxon>Tracheophyta</taxon>
        <taxon>Spermatophyta</taxon>
        <taxon>Magnoliopsida</taxon>
        <taxon>eudicotyledons</taxon>
        <taxon>Gunneridae</taxon>
        <taxon>Pentapetalae</taxon>
        <taxon>rosids</taxon>
        <taxon>fabids</taxon>
        <taxon>Rosales</taxon>
        <taxon>Rosaceae</taxon>
        <taxon>Rosoideae</taxon>
        <taxon>Rosoideae incertae sedis</taxon>
        <taxon>Rosa</taxon>
    </lineage>
</organism>
<dbReference type="EMBL" id="PDCK01000042">
    <property type="protein sequence ID" value="PRQ37795.1"/>
    <property type="molecule type" value="Genomic_DNA"/>
</dbReference>
<dbReference type="PANTHER" id="PTHR31366">
    <property type="entry name" value="UPF0739 PROTEIN C1ORF74"/>
    <property type="match status" value="1"/>
</dbReference>
<comment type="caution">
    <text evidence="1">The sequence shown here is derived from an EMBL/GenBank/DDBJ whole genome shotgun (WGS) entry which is preliminary data.</text>
</comment>
<gene>
    <name evidence="1" type="ORF">RchiOBHm_Chr4g0406631</name>
</gene>
<dbReference type="Gramene" id="PRQ37795">
    <property type="protein sequence ID" value="PRQ37795"/>
    <property type="gene ID" value="RchiOBHm_Chr4g0406631"/>
</dbReference>
<reference evidence="1 2" key="1">
    <citation type="journal article" date="2018" name="Nat. Genet.">
        <title>The Rosa genome provides new insights in the design of modern roses.</title>
        <authorList>
            <person name="Bendahmane M."/>
        </authorList>
    </citation>
    <scope>NUCLEOTIDE SEQUENCE [LARGE SCALE GENOMIC DNA]</scope>
    <source>
        <strain evidence="2">cv. Old Blush</strain>
    </source>
</reference>
<dbReference type="STRING" id="74649.A0A2P6QUC9"/>
<dbReference type="PANTHER" id="PTHR31366:SF2">
    <property type="entry name" value="UPF0739 PROTEIN C1ORF74"/>
    <property type="match status" value="1"/>
</dbReference>
<accession>A0A2P6QUC9</accession>
<sequence length="312" mass="35622">MENEKEFSSEVAELEEAINVLDSSLSLIKWRLKYSSRRRLEIDILALCTGMRPVIMVDYGGKMPELQERLCNLLKLCRKSSTIFEQLRVMVIEEMIYLVHISELADYVSSSLNSEAKLLFVDLEHDPPKMIKQVEKHQLGVQLISIQKLFSLNFPSGGMKDDTSSSHSIDMVDSKPARNELISSHSSEIIDFSTCMQDTQVTLPTLNGWLLGYPVVYLFSKEHVADAVYNLSMKYLHIYTISVCRNGTPNKQSELEELLSFSVPYGLSIRGSKEEWAEALLAHLQEKWERCKNAWRSLQLEVSELNPQAIVL</sequence>
<evidence type="ECO:0000313" key="1">
    <source>
        <dbReference type="EMBL" id="PRQ37795.1"/>
    </source>
</evidence>
<dbReference type="OrthoDB" id="2395010at2759"/>
<name>A0A2P6QUC9_ROSCH</name>